<evidence type="ECO:0000313" key="4">
    <source>
        <dbReference type="Proteomes" id="UP000664417"/>
    </source>
</evidence>
<sequence>MSKNAVKIGIGLLAVISIGLVALLFLPEKEDGVEPGAVATEQTATETAPPTTNTPESGTVETTGFAGEETAQTEPLVPGPVPDLEKSDDYLRERWSETNAVVGSMLEKDDLIRKVTTAVELMSMDQNPGKMLHFLRPDEVFKTEKDASGRVMMSGDNYDRYDRLVTAFESLDSNLVAAYYLKMGPVFESAYDELGNGDDAREQKFEALYQRIMNLQVPEGPVELVGGPKIYIYADADLEAKTALEKAFIRMGPQNTRRIQAKFQAIYEAYQQQR</sequence>
<name>A0A8J7U530_9BACT</name>
<comment type="caution">
    <text evidence="3">The sequence shown here is derived from an EMBL/GenBank/DDBJ whole genome shotgun (WGS) entry which is preliminary data.</text>
</comment>
<evidence type="ECO:0000256" key="2">
    <source>
        <dbReference type="SAM" id="Phobius"/>
    </source>
</evidence>
<dbReference type="EMBL" id="JAFREP010000015">
    <property type="protein sequence ID" value="MBO1320068.1"/>
    <property type="molecule type" value="Genomic_DNA"/>
</dbReference>
<keyword evidence="2" id="KW-0812">Transmembrane</keyword>
<gene>
    <name evidence="3" type="ORF">J3U88_16455</name>
</gene>
<feature type="transmembrane region" description="Helical" evidence="2">
    <location>
        <begin position="6"/>
        <end position="26"/>
    </location>
</feature>
<dbReference type="Pfam" id="PF11219">
    <property type="entry name" value="DUF3014"/>
    <property type="match status" value="1"/>
</dbReference>
<organism evidence="3 4">
    <name type="scientific">Acanthopleuribacter pedis</name>
    <dbReference type="NCBI Taxonomy" id="442870"/>
    <lineage>
        <taxon>Bacteria</taxon>
        <taxon>Pseudomonadati</taxon>
        <taxon>Acidobacteriota</taxon>
        <taxon>Holophagae</taxon>
        <taxon>Acanthopleuribacterales</taxon>
        <taxon>Acanthopleuribacteraceae</taxon>
        <taxon>Acanthopleuribacter</taxon>
    </lineage>
</organism>
<feature type="compositionally biased region" description="Low complexity" evidence="1">
    <location>
        <begin position="39"/>
        <end position="56"/>
    </location>
</feature>
<keyword evidence="4" id="KW-1185">Reference proteome</keyword>
<proteinExistence type="predicted"/>
<keyword evidence="2" id="KW-0472">Membrane</keyword>
<accession>A0A8J7U530</accession>
<dbReference type="InterPro" id="IPR021382">
    <property type="entry name" value="DUF3014"/>
</dbReference>
<feature type="region of interest" description="Disordered" evidence="1">
    <location>
        <begin position="37"/>
        <end position="62"/>
    </location>
</feature>
<evidence type="ECO:0000313" key="3">
    <source>
        <dbReference type="EMBL" id="MBO1320068.1"/>
    </source>
</evidence>
<evidence type="ECO:0000256" key="1">
    <source>
        <dbReference type="SAM" id="MobiDB-lite"/>
    </source>
</evidence>
<dbReference type="Proteomes" id="UP000664417">
    <property type="component" value="Unassembled WGS sequence"/>
</dbReference>
<dbReference type="AlphaFoldDB" id="A0A8J7U530"/>
<dbReference type="RefSeq" id="WP_207860021.1">
    <property type="nucleotide sequence ID" value="NZ_JAFREP010000015.1"/>
</dbReference>
<keyword evidence="2" id="KW-1133">Transmembrane helix</keyword>
<reference evidence="3" key="1">
    <citation type="submission" date="2021-03" db="EMBL/GenBank/DDBJ databases">
        <authorList>
            <person name="Wang G."/>
        </authorList>
    </citation>
    <scope>NUCLEOTIDE SEQUENCE</scope>
    <source>
        <strain evidence="3">KCTC 12899</strain>
    </source>
</reference>
<protein>
    <submittedName>
        <fullName evidence="3">DUF3014 domain-containing protein</fullName>
    </submittedName>
</protein>